<protein>
    <submittedName>
        <fullName evidence="1">Uncharacterized protein</fullName>
    </submittedName>
</protein>
<comment type="caution">
    <text evidence="1">The sequence shown here is derived from an EMBL/GenBank/DDBJ whole genome shotgun (WGS) entry which is preliminary data.</text>
</comment>
<name>A0A364N5V4_STELY</name>
<evidence type="ECO:0000313" key="2">
    <source>
        <dbReference type="Proteomes" id="UP000249619"/>
    </source>
</evidence>
<sequence length="295" mass="33610">MFLQLQGILLPRAPLCTSMTRTSQTHDLINVNFVLCCALLIQLGNQKPPEEVKRPFDHFFSINRATDPPITVKDGRRTDGDAIKSLRQRVRGYGEFIAAAGGFDLDQATTLLPTLILELAHYIPASAVHVVLPYPAIMSFREMLDIPPVFRYNSEEQTFATSHIRKMITLDFLNGLWIGYYSDQRRILGRRSFDPPMRDIRLVARMPHQGTTAATNVKALVDSESRGVDAYGEFTLEGQIREDGLVRMTKRYIQNRGVWLWLGRLTPFGIVGVWGAGHGHFGGYFWIWKQEWCRI</sequence>
<keyword evidence="2" id="KW-1185">Reference proteome</keyword>
<proteinExistence type="predicted"/>
<gene>
    <name evidence="1" type="ORF">DDE83_004043</name>
</gene>
<dbReference type="EMBL" id="QGDH01000048">
    <property type="protein sequence ID" value="RAR12646.1"/>
    <property type="molecule type" value="Genomic_DNA"/>
</dbReference>
<evidence type="ECO:0000313" key="1">
    <source>
        <dbReference type="EMBL" id="RAR12646.1"/>
    </source>
</evidence>
<accession>A0A364N5V4</accession>
<dbReference type="OrthoDB" id="5139943at2759"/>
<reference evidence="2" key="1">
    <citation type="submission" date="2018-05" db="EMBL/GenBank/DDBJ databases">
        <title>Draft genome sequence of Stemphylium lycopersici strain CIDEFI 213.</title>
        <authorList>
            <person name="Medina R."/>
            <person name="Franco M.E.E."/>
            <person name="Lucentini C.G."/>
            <person name="Saparrat M.C.N."/>
            <person name="Balatti P.A."/>
        </authorList>
    </citation>
    <scope>NUCLEOTIDE SEQUENCE [LARGE SCALE GENOMIC DNA]</scope>
    <source>
        <strain evidence="2">CIDEFI 213</strain>
    </source>
</reference>
<dbReference type="AlphaFoldDB" id="A0A364N5V4"/>
<dbReference type="Proteomes" id="UP000249619">
    <property type="component" value="Unassembled WGS sequence"/>
</dbReference>
<organism evidence="1 2">
    <name type="scientific">Stemphylium lycopersici</name>
    <name type="common">Tomato gray leaf spot disease fungus</name>
    <name type="synonym">Thyrospora lycopersici</name>
    <dbReference type="NCBI Taxonomy" id="183478"/>
    <lineage>
        <taxon>Eukaryota</taxon>
        <taxon>Fungi</taxon>
        <taxon>Dikarya</taxon>
        <taxon>Ascomycota</taxon>
        <taxon>Pezizomycotina</taxon>
        <taxon>Dothideomycetes</taxon>
        <taxon>Pleosporomycetidae</taxon>
        <taxon>Pleosporales</taxon>
        <taxon>Pleosporineae</taxon>
        <taxon>Pleosporaceae</taxon>
        <taxon>Stemphylium</taxon>
    </lineage>
</organism>
<dbReference type="STRING" id="183478.A0A364N5V4"/>